<dbReference type="EMBL" id="BMMS01000012">
    <property type="protein sequence ID" value="GGO88697.1"/>
    <property type="molecule type" value="Genomic_DNA"/>
</dbReference>
<feature type="DNA-binding region" description="H-T-H motif" evidence="2">
    <location>
        <begin position="44"/>
        <end position="63"/>
    </location>
</feature>
<reference evidence="4" key="2">
    <citation type="submission" date="2020-09" db="EMBL/GenBank/DDBJ databases">
        <authorList>
            <person name="Sun Q."/>
            <person name="Zhou Y."/>
        </authorList>
    </citation>
    <scope>NUCLEOTIDE SEQUENCE</scope>
    <source>
        <strain evidence="4">CGMCC 4.7201</strain>
    </source>
</reference>
<evidence type="ECO:0000313" key="5">
    <source>
        <dbReference type="Proteomes" id="UP000641932"/>
    </source>
</evidence>
<name>A0A917ZPC9_9ACTN</name>
<evidence type="ECO:0000259" key="3">
    <source>
        <dbReference type="PROSITE" id="PS50977"/>
    </source>
</evidence>
<sequence length="211" mass="24214">MAQVEGKNRDRISRRQVDKFAERRAQLAASALQTLAELGYARTSLREIAQNSEFSHGVLHYYFRDKVELITYCVRQYKADCVTRYDRIVVSADSADELGRSFGEAMAATLRDDAPMHRLWYDLRNQGLFEESFRADVLDIDQSLERMIWRVVSHYAELSGSPPTVSSGIAYAVFDGLFQQALLRYLTGREESVDELRSNTEQLMGQLVSRR</sequence>
<dbReference type="Pfam" id="PF00440">
    <property type="entry name" value="TetR_N"/>
    <property type="match status" value="1"/>
</dbReference>
<dbReference type="PROSITE" id="PS50977">
    <property type="entry name" value="HTH_TETR_2"/>
    <property type="match status" value="1"/>
</dbReference>
<reference evidence="4" key="1">
    <citation type="journal article" date="2014" name="Int. J. Syst. Evol. Microbiol.">
        <title>Complete genome sequence of Corynebacterium casei LMG S-19264T (=DSM 44701T), isolated from a smear-ripened cheese.</title>
        <authorList>
            <consortium name="US DOE Joint Genome Institute (JGI-PGF)"/>
            <person name="Walter F."/>
            <person name="Albersmeier A."/>
            <person name="Kalinowski J."/>
            <person name="Ruckert C."/>
        </authorList>
    </citation>
    <scope>NUCLEOTIDE SEQUENCE</scope>
    <source>
        <strain evidence="4">CGMCC 4.7201</strain>
    </source>
</reference>
<dbReference type="GO" id="GO:0003677">
    <property type="term" value="F:DNA binding"/>
    <property type="evidence" value="ECO:0007669"/>
    <property type="project" value="UniProtKB-UniRule"/>
</dbReference>
<gene>
    <name evidence="4" type="ORF">GCM10012280_30100</name>
</gene>
<dbReference type="PANTHER" id="PTHR43479:SF11">
    <property type="entry name" value="ACREF_ENVCD OPERON REPRESSOR-RELATED"/>
    <property type="match status" value="1"/>
</dbReference>
<comment type="caution">
    <text evidence="4">The sequence shown here is derived from an EMBL/GenBank/DDBJ whole genome shotgun (WGS) entry which is preliminary data.</text>
</comment>
<accession>A0A917ZPC9</accession>
<evidence type="ECO:0000313" key="4">
    <source>
        <dbReference type="EMBL" id="GGO88697.1"/>
    </source>
</evidence>
<evidence type="ECO:0000256" key="2">
    <source>
        <dbReference type="PROSITE-ProRule" id="PRU00335"/>
    </source>
</evidence>
<dbReference type="Proteomes" id="UP000641932">
    <property type="component" value="Unassembled WGS sequence"/>
</dbReference>
<dbReference type="Gene3D" id="1.10.357.10">
    <property type="entry name" value="Tetracycline Repressor, domain 2"/>
    <property type="match status" value="1"/>
</dbReference>
<feature type="domain" description="HTH tetR-type" evidence="3">
    <location>
        <begin position="21"/>
        <end position="81"/>
    </location>
</feature>
<protein>
    <submittedName>
        <fullName evidence="4">TetR family transcriptional regulator</fullName>
    </submittedName>
</protein>
<dbReference type="InterPro" id="IPR050624">
    <property type="entry name" value="HTH-type_Tx_Regulator"/>
</dbReference>
<evidence type="ECO:0000256" key="1">
    <source>
        <dbReference type="ARBA" id="ARBA00023125"/>
    </source>
</evidence>
<dbReference type="InterPro" id="IPR001647">
    <property type="entry name" value="HTH_TetR"/>
</dbReference>
<proteinExistence type="predicted"/>
<dbReference type="RefSeq" id="WP_189132176.1">
    <property type="nucleotide sequence ID" value="NZ_BMMS01000012.1"/>
</dbReference>
<dbReference type="AlphaFoldDB" id="A0A917ZPC9"/>
<keyword evidence="1 2" id="KW-0238">DNA-binding</keyword>
<dbReference type="PANTHER" id="PTHR43479">
    <property type="entry name" value="ACREF/ENVCD OPERON REPRESSOR-RELATED"/>
    <property type="match status" value="1"/>
</dbReference>
<dbReference type="SUPFAM" id="SSF46689">
    <property type="entry name" value="Homeodomain-like"/>
    <property type="match status" value="1"/>
</dbReference>
<keyword evidence="5" id="KW-1185">Reference proteome</keyword>
<dbReference type="InterPro" id="IPR009057">
    <property type="entry name" value="Homeodomain-like_sf"/>
</dbReference>
<organism evidence="4 5">
    <name type="scientific">Wenjunlia tyrosinilytica</name>
    <dbReference type="NCBI Taxonomy" id="1544741"/>
    <lineage>
        <taxon>Bacteria</taxon>
        <taxon>Bacillati</taxon>
        <taxon>Actinomycetota</taxon>
        <taxon>Actinomycetes</taxon>
        <taxon>Kitasatosporales</taxon>
        <taxon>Streptomycetaceae</taxon>
        <taxon>Wenjunlia</taxon>
    </lineage>
</organism>